<protein>
    <submittedName>
        <fullName evidence="2">Uncharacterized protein</fullName>
    </submittedName>
</protein>
<feature type="compositionally biased region" description="Polar residues" evidence="1">
    <location>
        <begin position="139"/>
        <end position="149"/>
    </location>
</feature>
<keyword evidence="3" id="KW-1185">Reference proteome</keyword>
<sequence>MRTTTLNPESQANIRHCTRPSTPKEPNHQRPSPTTSFAAHCRRAPAAARIRCLAASLTAVACSFLPLDWTRRVNAAVGLAFTSRQTARHLTHFTTSTSLRSAPPTMTFHQNSLLTYFHSNHHPPPMQPTPASPELPLHQHSSQHVNMSQKPDDRPSKPRSWSIQSATTDGTEGSRPMKSQPGKRSKHSWEYVVVDPAEDEAPPPTASRLQKELYSSFTNNFLGPRARRTRAGAGQSQPFHYKDGSDSSNSNTASESAFSSNGSNSAISPASSPAPPSRPAGAASRKRKDSVAPTADVAPPRKKSKGPDPPKASPAKDANIIPNRQPFSNPLESLPSSPEPPSASNSLMNGHDDAPRHVTSKPQPAARKSAVSEDGATKTPKPLKKTDSKPSPALSYNSEPPDKSKKDASPMTVEKDMPKPKKAKTGPAGAAKPQPKPASQQQQQQHHHAQKRDSLLEENMPAHNKQPHHRQALQQSNQQNSVTTTAKQWKKQAQSYYAHSPTRAELAEQLEEITYRGIAGGPCNYNSWTEYRAACAAEAAWQERDQQVVERMLDNPHVVSVLKRLRELDHEIEAERSATVADAKAVGKTVAKGGGKAKASGGKKKSVAAAGIGDR</sequence>
<dbReference type="Proteomes" id="UP001456524">
    <property type="component" value="Unassembled WGS sequence"/>
</dbReference>
<feature type="region of interest" description="Disordered" evidence="1">
    <location>
        <begin position="591"/>
        <end position="615"/>
    </location>
</feature>
<feature type="compositionally biased region" description="Polar residues" evidence="1">
    <location>
        <begin position="159"/>
        <end position="171"/>
    </location>
</feature>
<gene>
    <name evidence="2" type="ORF">IWX90DRAFT_419137</name>
</gene>
<evidence type="ECO:0000313" key="3">
    <source>
        <dbReference type="Proteomes" id="UP001456524"/>
    </source>
</evidence>
<feature type="compositionally biased region" description="Low complexity" evidence="1">
    <location>
        <begin position="425"/>
        <end position="444"/>
    </location>
</feature>
<comment type="caution">
    <text evidence="2">The sequence shown here is derived from an EMBL/GenBank/DDBJ whole genome shotgun (WGS) entry which is preliminary data.</text>
</comment>
<feature type="region of interest" description="Disordered" evidence="1">
    <location>
        <begin position="1"/>
        <end position="36"/>
    </location>
</feature>
<dbReference type="EMBL" id="JBBWUH010000014">
    <property type="protein sequence ID" value="KAK8152567.1"/>
    <property type="molecule type" value="Genomic_DNA"/>
</dbReference>
<feature type="compositionally biased region" description="Pro residues" evidence="1">
    <location>
        <begin position="122"/>
        <end position="133"/>
    </location>
</feature>
<accession>A0ABR1XFM9</accession>
<feature type="region of interest" description="Disordered" evidence="1">
    <location>
        <begin position="221"/>
        <end position="488"/>
    </location>
</feature>
<proteinExistence type="predicted"/>
<organism evidence="2 3">
    <name type="scientific">Phyllosticta citrichinensis</name>
    <dbReference type="NCBI Taxonomy" id="1130410"/>
    <lineage>
        <taxon>Eukaryota</taxon>
        <taxon>Fungi</taxon>
        <taxon>Dikarya</taxon>
        <taxon>Ascomycota</taxon>
        <taxon>Pezizomycotina</taxon>
        <taxon>Dothideomycetes</taxon>
        <taxon>Dothideomycetes incertae sedis</taxon>
        <taxon>Botryosphaeriales</taxon>
        <taxon>Phyllostictaceae</taxon>
        <taxon>Phyllosticta</taxon>
    </lineage>
</organism>
<evidence type="ECO:0000313" key="2">
    <source>
        <dbReference type="EMBL" id="KAK8152567.1"/>
    </source>
</evidence>
<feature type="compositionally biased region" description="Low complexity" evidence="1">
    <location>
        <begin position="246"/>
        <end position="271"/>
    </location>
</feature>
<feature type="compositionally biased region" description="Basic and acidic residues" evidence="1">
    <location>
        <begin position="400"/>
        <end position="419"/>
    </location>
</feature>
<reference evidence="2 3" key="1">
    <citation type="journal article" date="2022" name="G3 (Bethesda)">
        <title>Enemy or ally: a genomic approach to elucidate the lifestyle of Phyllosticta citrichinaensis.</title>
        <authorList>
            <person name="Buijs V.A."/>
            <person name="Groenewald J.Z."/>
            <person name="Haridas S."/>
            <person name="LaButti K.M."/>
            <person name="Lipzen A."/>
            <person name="Martin F.M."/>
            <person name="Barry K."/>
            <person name="Grigoriev I.V."/>
            <person name="Crous P.W."/>
            <person name="Seidl M.F."/>
        </authorList>
    </citation>
    <scope>NUCLEOTIDE SEQUENCE [LARGE SCALE GENOMIC DNA]</scope>
    <source>
        <strain evidence="2 3">CBS 129764</strain>
    </source>
</reference>
<name>A0ABR1XFM9_9PEZI</name>
<feature type="region of interest" description="Disordered" evidence="1">
    <location>
        <begin position="116"/>
        <end position="188"/>
    </location>
</feature>
<feature type="compositionally biased region" description="Polar residues" evidence="1">
    <location>
        <begin position="1"/>
        <end position="13"/>
    </location>
</feature>
<feature type="compositionally biased region" description="Low complexity" evidence="1">
    <location>
        <begin position="328"/>
        <end position="347"/>
    </location>
</feature>
<evidence type="ECO:0000256" key="1">
    <source>
        <dbReference type="SAM" id="MobiDB-lite"/>
    </source>
</evidence>